<reference evidence="3 4" key="1">
    <citation type="submission" date="2019-08" db="EMBL/GenBank/DDBJ databases">
        <title>Whole genome of Aphis craccivora.</title>
        <authorList>
            <person name="Voronova N.V."/>
            <person name="Shulinski R.S."/>
            <person name="Bandarenka Y.V."/>
            <person name="Zhorov D.G."/>
            <person name="Warner D."/>
        </authorList>
    </citation>
    <scope>NUCLEOTIDE SEQUENCE [LARGE SCALE GENOMIC DNA]</scope>
    <source>
        <strain evidence="3">180601</strain>
        <tissue evidence="3">Whole Body</tissue>
    </source>
</reference>
<feature type="domain" description="DNA helicase Pif1-like DEAD-box helicase" evidence="2">
    <location>
        <begin position="4"/>
        <end position="116"/>
    </location>
</feature>
<keyword evidence="4" id="KW-1185">Reference proteome</keyword>
<protein>
    <recommendedName>
        <fullName evidence="1">ATP-dependent DNA helicase</fullName>
        <ecNumber evidence="1">5.6.2.3</ecNumber>
    </recommendedName>
</protein>
<keyword evidence="1" id="KW-0547">Nucleotide-binding</keyword>
<dbReference type="AlphaFoldDB" id="A0A6G0Y095"/>
<dbReference type="InterPro" id="IPR010285">
    <property type="entry name" value="DNA_helicase_pif1-like_DEAD"/>
</dbReference>
<evidence type="ECO:0000313" key="4">
    <source>
        <dbReference type="Proteomes" id="UP000478052"/>
    </source>
</evidence>
<dbReference type="EMBL" id="VUJU01007051">
    <property type="protein sequence ID" value="KAF0746847.1"/>
    <property type="molecule type" value="Genomic_DNA"/>
</dbReference>
<dbReference type="GO" id="GO:0006281">
    <property type="term" value="P:DNA repair"/>
    <property type="evidence" value="ECO:0007669"/>
    <property type="project" value="UniProtKB-KW"/>
</dbReference>
<keyword evidence="1 3" id="KW-0347">Helicase</keyword>
<proteinExistence type="inferred from homology"/>
<dbReference type="GO" id="GO:0006310">
    <property type="term" value="P:DNA recombination"/>
    <property type="evidence" value="ECO:0007669"/>
    <property type="project" value="UniProtKB-KW"/>
</dbReference>
<evidence type="ECO:0000259" key="2">
    <source>
        <dbReference type="Pfam" id="PF05970"/>
    </source>
</evidence>
<keyword evidence="1" id="KW-0067">ATP-binding</keyword>
<dbReference type="SUPFAM" id="SSF52540">
    <property type="entry name" value="P-loop containing nucleoside triphosphate hydrolases"/>
    <property type="match status" value="1"/>
</dbReference>
<comment type="similarity">
    <text evidence="1">Belongs to the helicase family.</text>
</comment>
<dbReference type="Pfam" id="PF05970">
    <property type="entry name" value="PIF1"/>
    <property type="match status" value="1"/>
</dbReference>
<accession>A0A6G0Y095</accession>
<gene>
    <name evidence="3" type="ORF">FWK35_00023006</name>
</gene>
<evidence type="ECO:0000313" key="3">
    <source>
        <dbReference type="EMBL" id="KAF0746847.1"/>
    </source>
</evidence>
<keyword evidence="1" id="KW-0378">Hydrolase</keyword>
<dbReference type="PANTHER" id="PTHR10492:SF57">
    <property type="entry name" value="ATP-DEPENDENT DNA HELICASE"/>
    <property type="match status" value="1"/>
</dbReference>
<dbReference type="OrthoDB" id="6615588at2759"/>
<dbReference type="Gene3D" id="3.40.50.300">
    <property type="entry name" value="P-loop containing nucleotide triphosphate hydrolases"/>
    <property type="match status" value="1"/>
</dbReference>
<dbReference type="GO" id="GO:0016787">
    <property type="term" value="F:hydrolase activity"/>
    <property type="evidence" value="ECO:0007669"/>
    <property type="project" value="UniProtKB-KW"/>
</dbReference>
<dbReference type="PANTHER" id="PTHR10492">
    <property type="match status" value="1"/>
</dbReference>
<evidence type="ECO:0000256" key="1">
    <source>
        <dbReference type="RuleBase" id="RU363044"/>
    </source>
</evidence>
<comment type="cofactor">
    <cofactor evidence="1">
        <name>Mg(2+)</name>
        <dbReference type="ChEBI" id="CHEBI:18420"/>
    </cofactor>
</comment>
<keyword evidence="1" id="KW-0233">DNA recombination</keyword>
<dbReference type="EC" id="5.6.2.3" evidence="1"/>
<dbReference type="GO" id="GO:0000723">
    <property type="term" value="P:telomere maintenance"/>
    <property type="evidence" value="ECO:0007669"/>
    <property type="project" value="InterPro"/>
</dbReference>
<keyword evidence="1" id="KW-0234">DNA repair</keyword>
<dbReference type="GO" id="GO:0043139">
    <property type="term" value="F:5'-3' DNA helicase activity"/>
    <property type="evidence" value="ECO:0007669"/>
    <property type="project" value="UniProtKB-EC"/>
</dbReference>
<keyword evidence="1" id="KW-0227">DNA damage</keyword>
<sequence>MSVIENKEDGVIFVNALGGIGKTFLMNLILAEIRLKGDIAVVVASSGVAATLLKGGRTAHSMFKLPLNLNSEEPFCNIVDNPGTSELLKETKVIIWDECTMPNKKAPEALHTALQD</sequence>
<name>A0A6G0Y095_APHCR</name>
<comment type="caution">
    <text evidence="3">The sequence shown here is derived from an EMBL/GenBank/DDBJ whole genome shotgun (WGS) entry which is preliminary data.</text>
</comment>
<dbReference type="Proteomes" id="UP000478052">
    <property type="component" value="Unassembled WGS sequence"/>
</dbReference>
<dbReference type="GO" id="GO:0005524">
    <property type="term" value="F:ATP binding"/>
    <property type="evidence" value="ECO:0007669"/>
    <property type="project" value="UniProtKB-KW"/>
</dbReference>
<dbReference type="InterPro" id="IPR027417">
    <property type="entry name" value="P-loop_NTPase"/>
</dbReference>
<organism evidence="3 4">
    <name type="scientific">Aphis craccivora</name>
    <name type="common">Cowpea aphid</name>
    <dbReference type="NCBI Taxonomy" id="307492"/>
    <lineage>
        <taxon>Eukaryota</taxon>
        <taxon>Metazoa</taxon>
        <taxon>Ecdysozoa</taxon>
        <taxon>Arthropoda</taxon>
        <taxon>Hexapoda</taxon>
        <taxon>Insecta</taxon>
        <taxon>Pterygota</taxon>
        <taxon>Neoptera</taxon>
        <taxon>Paraneoptera</taxon>
        <taxon>Hemiptera</taxon>
        <taxon>Sternorrhyncha</taxon>
        <taxon>Aphidomorpha</taxon>
        <taxon>Aphidoidea</taxon>
        <taxon>Aphididae</taxon>
        <taxon>Aphidini</taxon>
        <taxon>Aphis</taxon>
        <taxon>Aphis</taxon>
    </lineage>
</organism>
<comment type="catalytic activity">
    <reaction evidence="1">
        <text>ATP + H2O = ADP + phosphate + H(+)</text>
        <dbReference type="Rhea" id="RHEA:13065"/>
        <dbReference type="ChEBI" id="CHEBI:15377"/>
        <dbReference type="ChEBI" id="CHEBI:15378"/>
        <dbReference type="ChEBI" id="CHEBI:30616"/>
        <dbReference type="ChEBI" id="CHEBI:43474"/>
        <dbReference type="ChEBI" id="CHEBI:456216"/>
        <dbReference type="EC" id="5.6.2.3"/>
    </reaction>
</comment>